<dbReference type="InterPro" id="IPR054521">
    <property type="entry name" value="HRI2_3H"/>
</dbReference>
<protein>
    <recommendedName>
        <fullName evidence="1">non-specific serine/threonine protein kinase</fullName>
        <ecNumber evidence="1">2.7.11.1</ecNumber>
    </recommendedName>
    <alternativeName>
        <fullName evidence="9">Heme-regulated eukaryotic initiation factor eIF-2-alpha kinase</fullName>
    </alternativeName>
</protein>
<dbReference type="Pfam" id="PF00069">
    <property type="entry name" value="Pkinase"/>
    <property type="match status" value="2"/>
</dbReference>
<dbReference type="InterPro" id="IPR000719">
    <property type="entry name" value="Prot_kinase_dom"/>
</dbReference>
<dbReference type="PANTHER" id="PTHR11042:SF91">
    <property type="entry name" value="EUKARYOTIC TRANSLATION INITIATION FACTOR 2-ALPHA KINASE"/>
    <property type="match status" value="1"/>
</dbReference>
<dbReference type="EMBL" id="LRGB01000868">
    <property type="protein sequence ID" value="KZS15450.1"/>
    <property type="molecule type" value="Genomic_DNA"/>
</dbReference>
<evidence type="ECO:0000256" key="2">
    <source>
        <dbReference type="ARBA" id="ARBA00022527"/>
    </source>
</evidence>
<dbReference type="AlphaFoldDB" id="A0A164YP14"/>
<dbReference type="Pfam" id="PF22949">
    <property type="entry name" value="HRI2_3H"/>
    <property type="match status" value="1"/>
</dbReference>
<dbReference type="STRING" id="35525.A0A164YP14"/>
<dbReference type="GO" id="GO:0005524">
    <property type="term" value="F:ATP binding"/>
    <property type="evidence" value="ECO:0007669"/>
    <property type="project" value="UniProtKB-KW"/>
</dbReference>
<dbReference type="InterPro" id="IPR050339">
    <property type="entry name" value="CC_SR_Kinase"/>
</dbReference>
<dbReference type="PROSITE" id="PS50011">
    <property type="entry name" value="PROTEIN_KINASE_DOM"/>
    <property type="match status" value="1"/>
</dbReference>
<evidence type="ECO:0000256" key="4">
    <source>
        <dbReference type="ARBA" id="ARBA00022679"/>
    </source>
</evidence>
<dbReference type="Proteomes" id="UP000076858">
    <property type="component" value="Unassembled WGS sequence"/>
</dbReference>
<accession>A0A164YP14</accession>
<keyword evidence="11" id="KW-0648">Protein biosynthesis</keyword>
<dbReference type="GO" id="GO:0005737">
    <property type="term" value="C:cytoplasm"/>
    <property type="evidence" value="ECO:0007669"/>
    <property type="project" value="TreeGrafter"/>
</dbReference>
<evidence type="ECO:0000313" key="11">
    <source>
        <dbReference type="EMBL" id="KZS15450.1"/>
    </source>
</evidence>
<dbReference type="SMART" id="SM00220">
    <property type="entry name" value="S_TKc"/>
    <property type="match status" value="1"/>
</dbReference>
<feature type="domain" description="Protein kinase" evidence="10">
    <location>
        <begin position="171"/>
        <end position="595"/>
    </location>
</feature>
<evidence type="ECO:0000256" key="6">
    <source>
        <dbReference type="ARBA" id="ARBA00022777"/>
    </source>
</evidence>
<comment type="caution">
    <text evidence="11">The sequence shown here is derived from an EMBL/GenBank/DDBJ whole genome shotgun (WGS) entry which is preliminary data.</text>
</comment>
<evidence type="ECO:0000256" key="3">
    <source>
        <dbReference type="ARBA" id="ARBA00022553"/>
    </source>
</evidence>
<sequence>MGNPYLKDSSAKPLPFHQRRKFRGNMSFLPVPITTLDRGTAEGSTSLATTLRHQLPHVLLIECMLERMCAMYETDSARQKELYDALRSYFITFRLLPRSTGFPGMDGVRLKISSDLNKLFCLAKHQVTTSSQTPTTAGPLAVANSSPLAGSIWSSIDGSEHLFTSRYQLDFKEMEFIAAGGFGVVYKAHNFLDNMEYAVKKILIGPRSATKVLREVHLLSQLHHPNIVAYKSAWLEYCPPQTLSEILRQMDISSQDGRLSSLNISSSQSHEIALSSYPIDSSSSDSIIFESETPTNMSPSDSHPSQTLHISSQHRATSISSSYSYNYERTGSTRRVNSLTSDGNASEKIETQTNSSSWCYQSHREVGKESRSVVLSSSWRCDRVFSSPAMLLYIQMQLCPQTLRHWLNDRNGRKNTLDSIDLELSIFRRLVQGINYIHNNNIIHRDIKPENIFVDAEANQVLIGDFGLAVLGFTSEPNGTALSTARPVGTRAATQGVGTHTYAAPEQLTSGESYATSDVYSLGIVLLELLNPFETDMERYKTIENLRARYEISEEVKRKWPKTAMLVTKMISRDRELRPSAAEIISYLDSNSPTSKTAASATRHFSKDELWSIIEDLRRQIAEKDLIIEALTKKQK</sequence>
<keyword evidence="7" id="KW-0067">ATP-binding</keyword>
<keyword evidence="3" id="KW-0597">Phosphoprotein</keyword>
<comment type="similarity">
    <text evidence="8">Belongs to the protein kinase superfamily. Ser/Thr protein kinase family. GCN2 subfamily.</text>
</comment>
<keyword evidence="6 11" id="KW-0418">Kinase</keyword>
<dbReference type="PANTHER" id="PTHR11042">
    <property type="entry name" value="EUKARYOTIC TRANSLATION INITIATION FACTOR 2-ALPHA KINASE EIF2-ALPHA KINASE -RELATED"/>
    <property type="match status" value="1"/>
</dbReference>
<dbReference type="InterPro" id="IPR011009">
    <property type="entry name" value="Kinase-like_dom_sf"/>
</dbReference>
<keyword evidence="2" id="KW-0723">Serine/threonine-protein kinase</keyword>
<gene>
    <name evidence="11" type="ORF">APZ42_018619</name>
</gene>
<evidence type="ECO:0000259" key="10">
    <source>
        <dbReference type="PROSITE" id="PS50011"/>
    </source>
</evidence>
<proteinExistence type="inferred from homology"/>
<name>A0A164YP14_9CRUS</name>
<evidence type="ECO:0000256" key="8">
    <source>
        <dbReference type="ARBA" id="ARBA00037982"/>
    </source>
</evidence>
<dbReference type="GO" id="GO:0004694">
    <property type="term" value="F:eukaryotic translation initiation factor 2alpha kinase activity"/>
    <property type="evidence" value="ECO:0007669"/>
    <property type="project" value="TreeGrafter"/>
</dbReference>
<dbReference type="SUPFAM" id="SSF56112">
    <property type="entry name" value="Protein kinase-like (PK-like)"/>
    <property type="match status" value="1"/>
</dbReference>
<organism evidence="11 12">
    <name type="scientific">Daphnia magna</name>
    <dbReference type="NCBI Taxonomy" id="35525"/>
    <lineage>
        <taxon>Eukaryota</taxon>
        <taxon>Metazoa</taxon>
        <taxon>Ecdysozoa</taxon>
        <taxon>Arthropoda</taxon>
        <taxon>Crustacea</taxon>
        <taxon>Branchiopoda</taxon>
        <taxon>Diplostraca</taxon>
        <taxon>Cladocera</taxon>
        <taxon>Anomopoda</taxon>
        <taxon>Daphniidae</taxon>
        <taxon>Daphnia</taxon>
    </lineage>
</organism>
<dbReference type="GO" id="GO:0003743">
    <property type="term" value="F:translation initiation factor activity"/>
    <property type="evidence" value="ECO:0007669"/>
    <property type="project" value="UniProtKB-KW"/>
</dbReference>
<dbReference type="InterPro" id="IPR008271">
    <property type="entry name" value="Ser/Thr_kinase_AS"/>
</dbReference>
<keyword evidence="5" id="KW-0547">Nucleotide-binding</keyword>
<keyword evidence="12" id="KW-1185">Reference proteome</keyword>
<dbReference type="OrthoDB" id="1405469at2759"/>
<reference evidence="11 12" key="1">
    <citation type="submission" date="2016-03" db="EMBL/GenBank/DDBJ databases">
        <title>EvidentialGene: Evidence-directed Construction of Genes on Genomes.</title>
        <authorList>
            <person name="Gilbert D.G."/>
            <person name="Choi J.-H."/>
            <person name="Mockaitis K."/>
            <person name="Colbourne J."/>
            <person name="Pfrender M."/>
        </authorList>
    </citation>
    <scope>NUCLEOTIDE SEQUENCE [LARGE SCALE GENOMIC DNA]</scope>
    <source>
        <strain evidence="11 12">Xinb3</strain>
        <tissue evidence="11">Complete organism</tissue>
    </source>
</reference>
<dbReference type="Gene3D" id="1.10.510.10">
    <property type="entry name" value="Transferase(Phosphotransferase) domain 1"/>
    <property type="match status" value="1"/>
</dbReference>
<evidence type="ECO:0000313" key="12">
    <source>
        <dbReference type="Proteomes" id="UP000076858"/>
    </source>
</evidence>
<keyword evidence="4" id="KW-0808">Transferase</keyword>
<evidence type="ECO:0000256" key="9">
    <source>
        <dbReference type="ARBA" id="ARBA00042914"/>
    </source>
</evidence>
<evidence type="ECO:0000256" key="1">
    <source>
        <dbReference type="ARBA" id="ARBA00012513"/>
    </source>
</evidence>
<keyword evidence="11" id="KW-0396">Initiation factor</keyword>
<evidence type="ECO:0000256" key="7">
    <source>
        <dbReference type="ARBA" id="ARBA00022840"/>
    </source>
</evidence>
<dbReference type="Gene3D" id="3.30.200.20">
    <property type="entry name" value="Phosphorylase Kinase, domain 1"/>
    <property type="match status" value="1"/>
</dbReference>
<dbReference type="PROSITE" id="PS00108">
    <property type="entry name" value="PROTEIN_KINASE_ST"/>
    <property type="match status" value="1"/>
</dbReference>
<dbReference type="GO" id="GO:0005634">
    <property type="term" value="C:nucleus"/>
    <property type="evidence" value="ECO:0007669"/>
    <property type="project" value="TreeGrafter"/>
</dbReference>
<evidence type="ECO:0000256" key="5">
    <source>
        <dbReference type="ARBA" id="ARBA00022741"/>
    </source>
</evidence>
<dbReference type="EC" id="2.7.11.1" evidence="1"/>